<dbReference type="InterPro" id="IPR041607">
    <property type="entry name" value="HU-HIG"/>
</dbReference>
<evidence type="ECO:0000313" key="7">
    <source>
        <dbReference type="EMBL" id="MDC7960225.1"/>
    </source>
</evidence>
<evidence type="ECO:0000259" key="4">
    <source>
        <dbReference type="Pfam" id="PF18291"/>
    </source>
</evidence>
<protein>
    <submittedName>
        <fullName evidence="6 8">DNA-binding protein</fullName>
    </submittedName>
</protein>
<dbReference type="Proteomes" id="UP000460135">
    <property type="component" value="Unassembled WGS sequence"/>
</dbReference>
<dbReference type="Proteomes" id="UP000266492">
    <property type="component" value="Unassembled WGS sequence"/>
</dbReference>
<proteinExistence type="inferred from homology"/>
<dbReference type="RefSeq" id="WP_004320720.1">
    <property type="nucleotide sequence ID" value="NZ_BAABYJ010000001.1"/>
</dbReference>
<dbReference type="GO" id="GO:0003677">
    <property type="term" value="F:DNA binding"/>
    <property type="evidence" value="ECO:0007669"/>
    <property type="project" value="UniProtKB-KW"/>
</dbReference>
<dbReference type="AlphaFoldDB" id="A0A395VXZ3"/>
<dbReference type="GO" id="GO:0030527">
    <property type="term" value="F:structural constituent of chromatin"/>
    <property type="evidence" value="ECO:0007669"/>
    <property type="project" value="InterPro"/>
</dbReference>
<reference evidence="6" key="3">
    <citation type="submission" date="2022-10" db="EMBL/GenBank/DDBJ databases">
        <title>Human gut microbiome strain richness.</title>
        <authorList>
            <person name="Chen-Liaw A."/>
        </authorList>
    </citation>
    <scope>NUCLEOTIDE SEQUENCE</scope>
    <source>
        <strain evidence="6">F7_m1001271B151109d0_201107</strain>
        <strain evidence="7">RTP21484st1_H8_RTP21484_190118</strain>
    </source>
</reference>
<comment type="caution">
    <text evidence="8">The sequence shown here is derived from an EMBL/GenBank/DDBJ whole genome shotgun (WGS) entry which is preliminary data.</text>
</comment>
<feature type="domain" description="HU" evidence="4">
    <location>
        <begin position="1"/>
        <end position="126"/>
    </location>
</feature>
<dbReference type="PANTHER" id="PTHR33175">
    <property type="entry name" value="DNA-BINDING PROTEIN HU"/>
    <property type="match status" value="1"/>
</dbReference>
<gene>
    <name evidence="8" type="ORF">DWX70_18290</name>
    <name evidence="5" type="ORF">F3F51_13755</name>
    <name evidence="6" type="ORF">PO240_00520</name>
    <name evidence="7" type="ORF">PQ628_18645</name>
</gene>
<evidence type="ECO:0000313" key="5">
    <source>
        <dbReference type="EMBL" id="KAA3804307.1"/>
    </source>
</evidence>
<evidence type="ECO:0000256" key="1">
    <source>
        <dbReference type="ARBA" id="ARBA00010529"/>
    </source>
</evidence>
<dbReference type="Proteomes" id="UP001215078">
    <property type="component" value="Unassembled WGS sequence"/>
</dbReference>
<evidence type="ECO:0000313" key="9">
    <source>
        <dbReference type="Proteomes" id="UP000266492"/>
    </source>
</evidence>
<evidence type="ECO:0000256" key="3">
    <source>
        <dbReference type="ARBA" id="ARBA00023125"/>
    </source>
</evidence>
<dbReference type="Proteomes" id="UP001214017">
    <property type="component" value="Unassembled WGS sequence"/>
</dbReference>
<dbReference type="InterPro" id="IPR000119">
    <property type="entry name" value="Hist_DNA-bd"/>
</dbReference>
<reference evidence="5 10" key="2">
    <citation type="journal article" date="2019" name="Nat. Med.">
        <title>A library of human gut bacterial isolates paired with longitudinal multiomics data enables mechanistic microbiome research.</title>
        <authorList>
            <person name="Poyet M."/>
            <person name="Groussin M."/>
            <person name="Gibbons S.M."/>
            <person name="Avila-Pacheco J."/>
            <person name="Jiang X."/>
            <person name="Kearney S.M."/>
            <person name="Perrotta A.R."/>
            <person name="Berdy B."/>
            <person name="Zhao S."/>
            <person name="Lieberman T.D."/>
            <person name="Swanson P.K."/>
            <person name="Smith M."/>
            <person name="Roesemann S."/>
            <person name="Alexander J.E."/>
            <person name="Rich S.A."/>
            <person name="Livny J."/>
            <person name="Vlamakis H."/>
            <person name="Clish C."/>
            <person name="Bullock K."/>
            <person name="Deik A."/>
            <person name="Scott J."/>
            <person name="Pierce K.A."/>
            <person name="Xavier R.J."/>
            <person name="Alm E.J."/>
        </authorList>
    </citation>
    <scope>NUCLEOTIDE SEQUENCE [LARGE SCALE GENOMIC DNA]</scope>
    <source>
        <strain evidence="5 10">BIOML-A183</strain>
    </source>
</reference>
<sequence>MSILYKTTRFADTFTGDKDTNIRVQLLSWDTLDTKAFVEYLAFRNNITKGDAYKNLSMVLEGIEAILKDGNILNLDDFGSFSLNGSFCEDKEPSENHRAESIEVKNVVFKAEKHLKRTITAAGFEKYNPEKHNKRKY</sequence>
<keyword evidence="3 8" id="KW-0238">DNA-binding</keyword>
<keyword evidence="2" id="KW-0226">DNA condensation</keyword>
<dbReference type="InterPro" id="IPR010992">
    <property type="entry name" value="IHF-like_DNA-bd_dom_sf"/>
</dbReference>
<dbReference type="EMBL" id="JAQQPO010000024">
    <property type="protein sequence ID" value="MDC7960225.1"/>
    <property type="molecule type" value="Genomic_DNA"/>
</dbReference>
<dbReference type="Pfam" id="PF18291">
    <property type="entry name" value="HU-HIG"/>
    <property type="match status" value="1"/>
</dbReference>
<comment type="similarity">
    <text evidence="1">Belongs to the bacterial histone-like protein family.</text>
</comment>
<dbReference type="SUPFAM" id="SSF47729">
    <property type="entry name" value="IHF-like DNA-binding proteins"/>
    <property type="match status" value="1"/>
</dbReference>
<dbReference type="EMBL" id="JAQNWR010000001">
    <property type="protein sequence ID" value="MDC2406352.1"/>
    <property type="molecule type" value="Genomic_DNA"/>
</dbReference>
<dbReference type="EMBL" id="QRVZ01000016">
    <property type="protein sequence ID" value="RGS81617.1"/>
    <property type="molecule type" value="Genomic_DNA"/>
</dbReference>
<dbReference type="EMBL" id="VWLX01000009">
    <property type="protein sequence ID" value="KAA3804307.1"/>
    <property type="molecule type" value="Genomic_DNA"/>
</dbReference>
<reference evidence="8 9" key="1">
    <citation type="submission" date="2018-08" db="EMBL/GenBank/DDBJ databases">
        <title>A genome reference for cultivated species of the human gut microbiota.</title>
        <authorList>
            <person name="Zou Y."/>
            <person name="Xue W."/>
            <person name="Luo G."/>
        </authorList>
    </citation>
    <scope>NUCLEOTIDE SEQUENCE [LARGE SCALE GENOMIC DNA]</scope>
    <source>
        <strain evidence="8 9">AF20-9LB</strain>
    </source>
</reference>
<dbReference type="GO" id="GO:0005829">
    <property type="term" value="C:cytosol"/>
    <property type="evidence" value="ECO:0007669"/>
    <property type="project" value="TreeGrafter"/>
</dbReference>
<evidence type="ECO:0000313" key="10">
    <source>
        <dbReference type="Proteomes" id="UP000460135"/>
    </source>
</evidence>
<dbReference type="GO" id="GO:0030261">
    <property type="term" value="P:chromosome condensation"/>
    <property type="evidence" value="ECO:0007669"/>
    <property type="project" value="UniProtKB-KW"/>
</dbReference>
<dbReference type="PANTHER" id="PTHR33175:SF3">
    <property type="entry name" value="DNA-BINDING PROTEIN HU-BETA"/>
    <property type="match status" value="1"/>
</dbReference>
<evidence type="ECO:0000313" key="8">
    <source>
        <dbReference type="EMBL" id="RGS81617.1"/>
    </source>
</evidence>
<dbReference type="Gene3D" id="4.10.520.10">
    <property type="entry name" value="IHF-like DNA-binding proteins"/>
    <property type="match status" value="1"/>
</dbReference>
<accession>A0A395VXZ3</accession>
<evidence type="ECO:0000256" key="2">
    <source>
        <dbReference type="ARBA" id="ARBA00023067"/>
    </source>
</evidence>
<name>A0A395VXZ3_BACOV</name>
<organism evidence="8 9">
    <name type="scientific">Bacteroides ovatus</name>
    <dbReference type="NCBI Taxonomy" id="28116"/>
    <lineage>
        <taxon>Bacteria</taxon>
        <taxon>Pseudomonadati</taxon>
        <taxon>Bacteroidota</taxon>
        <taxon>Bacteroidia</taxon>
        <taxon>Bacteroidales</taxon>
        <taxon>Bacteroidaceae</taxon>
        <taxon>Bacteroides</taxon>
    </lineage>
</organism>
<evidence type="ECO:0000313" key="6">
    <source>
        <dbReference type="EMBL" id="MDC2406352.1"/>
    </source>
</evidence>